<organism evidence="2 3">
    <name type="scientific">Lachnellula suecica</name>
    <dbReference type="NCBI Taxonomy" id="602035"/>
    <lineage>
        <taxon>Eukaryota</taxon>
        <taxon>Fungi</taxon>
        <taxon>Dikarya</taxon>
        <taxon>Ascomycota</taxon>
        <taxon>Pezizomycotina</taxon>
        <taxon>Leotiomycetes</taxon>
        <taxon>Helotiales</taxon>
        <taxon>Lachnaceae</taxon>
        <taxon>Lachnellula</taxon>
    </lineage>
</organism>
<comment type="caution">
    <text evidence="2">The sequence shown here is derived from an EMBL/GenBank/DDBJ whole genome shotgun (WGS) entry which is preliminary data.</text>
</comment>
<dbReference type="PANTHER" id="PTHR24148:SF64">
    <property type="entry name" value="HETEROKARYON INCOMPATIBILITY DOMAIN-CONTAINING PROTEIN"/>
    <property type="match status" value="1"/>
</dbReference>
<dbReference type="OrthoDB" id="3600004at2759"/>
<sequence length="710" mass="80285">MSMVGVPHILKNRLIHSKSVTSLGPPVLRLNSQSHVKIQPGDRTLARNIVTRSLTNKASCYENLSDNSGDIRLLHVLPNAHPKDRRLQCKLVTSKVSSQYAALSYTWGEPDQRDLKIWVNGVLVPVRRNLMCALRALRARHPTSQKYGQRRKNETNDPDAGLVLWVDALCINQEDVAERNSQVGMMGKIYENATEVIVWLGMPQEFDFKQRSVPAFDLLREASAAALKVSTKTNSRSGWVEQRQDRWLEEFVHNGEYTRHWKQLAELWNADYWRRLWIIQEFCLAKRVQLLYDTDVIGWSCFEGVWRLIGHFLNQRHDALNLSPPDTLASLQTISKSRATDLALGKNAGSFSLRTLIKVSHDSLCQDPRDKIYGLLGLASDVPLGHIPIDYNQSIFQLYEIVLLFQIRQGLKRENALWLSYCLQRTIMSPVSKASVHEMAEGRDNWVAAKEISREFTPSIRATGFSIGRVMTEGALVTQEGSENHFFEMKYPCNSYPKVPGPVRSSPVARAWEKALHQLWEEDQGALALFDHSYGTSGSSENAENKLARFLTSTHEIGLAPAGIRDTDILCRFSGKEELGNHFSAILRAQEGGYKMIGRAIISKTKLISARDGTLEWPLPAFGNLPHEILNDHLSKTKVEIDLSIPELQALTSPLSWTGTHSEGWYDGLGLPESDELRFWQGVAEPRQALDERDEMRSLTDVAENQIFLI</sequence>
<dbReference type="Proteomes" id="UP000469558">
    <property type="component" value="Unassembled WGS sequence"/>
</dbReference>
<accession>A0A8T9C209</accession>
<dbReference type="InterPro" id="IPR052895">
    <property type="entry name" value="HetReg/Transcr_Mod"/>
</dbReference>
<dbReference type="InterPro" id="IPR010730">
    <property type="entry name" value="HET"/>
</dbReference>
<gene>
    <name evidence="2" type="primary">het-6_18</name>
    <name evidence="2" type="ORF">LSUE1_G004939</name>
</gene>
<evidence type="ECO:0000313" key="3">
    <source>
        <dbReference type="Proteomes" id="UP000469558"/>
    </source>
</evidence>
<keyword evidence="3" id="KW-1185">Reference proteome</keyword>
<dbReference type="AlphaFoldDB" id="A0A8T9C209"/>
<reference evidence="2 3" key="1">
    <citation type="submission" date="2018-05" db="EMBL/GenBank/DDBJ databases">
        <title>Genome sequencing and assembly of the regulated plant pathogen Lachnellula willkommii and related sister species for the development of diagnostic species identification markers.</title>
        <authorList>
            <person name="Giroux E."/>
            <person name="Bilodeau G."/>
        </authorList>
    </citation>
    <scope>NUCLEOTIDE SEQUENCE [LARGE SCALE GENOMIC DNA]</scope>
    <source>
        <strain evidence="2 3">CBS 268.59</strain>
    </source>
</reference>
<evidence type="ECO:0000313" key="2">
    <source>
        <dbReference type="EMBL" id="TVY76061.1"/>
    </source>
</evidence>
<name>A0A8T9C209_9HELO</name>
<proteinExistence type="predicted"/>
<dbReference type="PANTHER" id="PTHR24148">
    <property type="entry name" value="ANKYRIN REPEAT DOMAIN-CONTAINING PROTEIN 39 HOMOLOG-RELATED"/>
    <property type="match status" value="1"/>
</dbReference>
<dbReference type="EMBL" id="QGMK01000873">
    <property type="protein sequence ID" value="TVY76061.1"/>
    <property type="molecule type" value="Genomic_DNA"/>
</dbReference>
<dbReference type="Pfam" id="PF06985">
    <property type="entry name" value="HET"/>
    <property type="match status" value="1"/>
</dbReference>
<evidence type="ECO:0000259" key="1">
    <source>
        <dbReference type="Pfam" id="PF06985"/>
    </source>
</evidence>
<protein>
    <submittedName>
        <fullName evidence="2">Heterokaryon incompatibility protein 6 OR allele</fullName>
    </submittedName>
</protein>
<feature type="domain" description="Heterokaryon incompatibility" evidence="1">
    <location>
        <begin position="100"/>
        <end position="281"/>
    </location>
</feature>